<feature type="transmembrane region" description="Helical" evidence="11">
    <location>
        <begin position="471"/>
        <end position="489"/>
    </location>
</feature>
<keyword evidence="14" id="KW-1185">Reference proteome</keyword>
<feature type="transmembrane region" description="Helical" evidence="11">
    <location>
        <begin position="203"/>
        <end position="222"/>
    </location>
</feature>
<evidence type="ECO:0000256" key="4">
    <source>
        <dbReference type="ARBA" id="ARBA00022475"/>
    </source>
</evidence>
<evidence type="ECO:0000256" key="6">
    <source>
        <dbReference type="ARBA" id="ARBA00022692"/>
    </source>
</evidence>
<evidence type="ECO:0000256" key="8">
    <source>
        <dbReference type="ARBA" id="ARBA00022989"/>
    </source>
</evidence>
<feature type="transmembrane region" description="Helical" evidence="11">
    <location>
        <begin position="279"/>
        <end position="301"/>
    </location>
</feature>
<organism evidence="13 14">
    <name type="scientific">Amycolatopsis albidoflavus</name>
    <dbReference type="NCBI Taxonomy" id="102226"/>
    <lineage>
        <taxon>Bacteria</taxon>
        <taxon>Bacillati</taxon>
        <taxon>Actinomycetota</taxon>
        <taxon>Actinomycetes</taxon>
        <taxon>Pseudonocardiales</taxon>
        <taxon>Pseudonocardiaceae</taxon>
        <taxon>Amycolatopsis</taxon>
    </lineage>
</organism>
<evidence type="ECO:0000256" key="2">
    <source>
        <dbReference type="ARBA" id="ARBA00008583"/>
    </source>
</evidence>
<dbReference type="Gene3D" id="1.20.1740.10">
    <property type="entry name" value="Amino acid/polyamine transporter I"/>
    <property type="match status" value="1"/>
</dbReference>
<feature type="transmembrane region" description="Helical" evidence="11">
    <location>
        <begin position="170"/>
        <end position="191"/>
    </location>
</feature>
<dbReference type="InterPro" id="IPR004840">
    <property type="entry name" value="Amino_acid_permease_CS"/>
</dbReference>
<evidence type="ECO:0000256" key="9">
    <source>
        <dbReference type="ARBA" id="ARBA00023136"/>
    </source>
</evidence>
<evidence type="ECO:0000313" key="14">
    <source>
        <dbReference type="Proteomes" id="UP001597542"/>
    </source>
</evidence>
<comment type="subcellular location">
    <subcellularLocation>
        <location evidence="1">Cell inner membrane</location>
        <topology evidence="1">Multi-pass membrane protein</topology>
    </subcellularLocation>
</comment>
<keyword evidence="7" id="KW-0029">Amino-acid transport</keyword>
<comment type="similarity">
    <text evidence="2">Belongs to the amino acid-polyamine-organocation (APC) superfamily. Amino acid transporter (AAT) (TC 2.A.3.1) family.</text>
</comment>
<name>A0ABW5I2I7_9PSEU</name>
<dbReference type="PANTHER" id="PTHR43495">
    <property type="entry name" value="GABA PERMEASE"/>
    <property type="match status" value="1"/>
</dbReference>
<feature type="transmembrane region" description="Helical" evidence="11">
    <location>
        <begin position="242"/>
        <end position="267"/>
    </location>
</feature>
<feature type="transmembrane region" description="Helical" evidence="11">
    <location>
        <begin position="401"/>
        <end position="421"/>
    </location>
</feature>
<feature type="transmembrane region" description="Helical" evidence="11">
    <location>
        <begin position="62"/>
        <end position="80"/>
    </location>
</feature>
<feature type="transmembrane region" description="Helical" evidence="11">
    <location>
        <begin position="86"/>
        <end position="105"/>
    </location>
</feature>
<accession>A0ABW5I2I7</accession>
<feature type="transmembrane region" description="Helical" evidence="11">
    <location>
        <begin position="376"/>
        <end position="395"/>
    </location>
</feature>
<evidence type="ECO:0000259" key="12">
    <source>
        <dbReference type="Pfam" id="PF00324"/>
    </source>
</evidence>
<keyword evidence="8 11" id="KW-1133">Transmembrane helix</keyword>
<dbReference type="EMBL" id="JBHUKQ010000012">
    <property type="protein sequence ID" value="MFD2483060.1"/>
    <property type="molecule type" value="Genomic_DNA"/>
</dbReference>
<protein>
    <submittedName>
        <fullName evidence="13">Amino acid permease</fullName>
    </submittedName>
</protein>
<dbReference type="Pfam" id="PF00324">
    <property type="entry name" value="AA_permease"/>
    <property type="match status" value="1"/>
</dbReference>
<dbReference type="Proteomes" id="UP001597542">
    <property type="component" value="Unassembled WGS sequence"/>
</dbReference>
<dbReference type="InterPro" id="IPR004841">
    <property type="entry name" value="AA-permease/SLC12A_dom"/>
</dbReference>
<proteinExistence type="inferred from homology"/>
<feature type="domain" description="Amino acid permease/ SLC12A" evidence="12">
    <location>
        <begin position="61"/>
        <end position="492"/>
    </location>
</feature>
<feature type="transmembrane region" description="Helical" evidence="11">
    <location>
        <begin position="442"/>
        <end position="465"/>
    </location>
</feature>
<evidence type="ECO:0000256" key="1">
    <source>
        <dbReference type="ARBA" id="ARBA00004429"/>
    </source>
</evidence>
<dbReference type="PANTHER" id="PTHR43495:SF4">
    <property type="entry name" value="AROMATIC AMINO ACID TRANSPORT PROTEIN AROP"/>
    <property type="match status" value="1"/>
</dbReference>
<evidence type="ECO:0000256" key="7">
    <source>
        <dbReference type="ARBA" id="ARBA00022970"/>
    </source>
</evidence>
<gene>
    <name evidence="13" type="ORF">ACFSUT_22450</name>
</gene>
<sequence length="508" mass="54461">MDRLKSQTLSGSRRLGGPGRIGSTVPTRSRADALAGRRIREVPSMTTKSGDGLSRRLNGRHIRFIALGSAIGTGLFYGSSDTIAKAGPSVLIAYLIGGAAIFFVLRALGEMAVNDPAPGSFGEYARKHLGPLAGFLTGWTYAFEMVIVCVADVTALAVYMGFWFPDVPRWIWVVLTILVIAAANLVSVRVYGELEFWFTLVKVVAIVAMILGGAAILIFGLGAHSGSVTNLWSHGGWFPNGIGGFIASFALVMFAFGGTEILGLTAAESEDPRTAMPKAVNTVPVRVLLFYVATLAIIMMLNPWNTISTSGSPFVQIFAGLGLHSAATVLNIVVVTAALSAINSDIFGAGRMIYGLAQRGQAPAVMARVTRNGIPWMTVLVVAAALSLAVVLNYLLPDSAFLLIASVGTFATVWVWFMILLTHYRARRRLSPSDSAAREFPVPFWPVGQVLTMVFMVFIFVVMAFAEDTRLALVVGVVWLAVLCGLFWFHRRATASSETDAMTDAPRS</sequence>
<keyword evidence="6 11" id="KW-0812">Transmembrane</keyword>
<dbReference type="RefSeq" id="WP_344287614.1">
    <property type="nucleotide sequence ID" value="NZ_BAAAHV010000030.1"/>
</dbReference>
<feature type="region of interest" description="Disordered" evidence="10">
    <location>
        <begin position="1"/>
        <end position="28"/>
    </location>
</feature>
<reference evidence="14" key="1">
    <citation type="journal article" date="2019" name="Int. J. Syst. Evol. Microbiol.">
        <title>The Global Catalogue of Microorganisms (GCM) 10K type strain sequencing project: providing services to taxonomists for standard genome sequencing and annotation.</title>
        <authorList>
            <consortium name="The Broad Institute Genomics Platform"/>
            <consortium name="The Broad Institute Genome Sequencing Center for Infectious Disease"/>
            <person name="Wu L."/>
            <person name="Ma J."/>
        </authorList>
    </citation>
    <scope>NUCLEOTIDE SEQUENCE [LARGE SCALE GENOMIC DNA]</scope>
    <source>
        <strain evidence="14">CGMCC 4.7638</strain>
    </source>
</reference>
<evidence type="ECO:0000256" key="11">
    <source>
        <dbReference type="SAM" id="Phobius"/>
    </source>
</evidence>
<feature type="transmembrane region" description="Helical" evidence="11">
    <location>
        <begin position="321"/>
        <end position="342"/>
    </location>
</feature>
<dbReference type="PROSITE" id="PS00218">
    <property type="entry name" value="AMINO_ACID_PERMEASE_1"/>
    <property type="match status" value="1"/>
</dbReference>
<evidence type="ECO:0000256" key="3">
    <source>
        <dbReference type="ARBA" id="ARBA00022448"/>
    </source>
</evidence>
<keyword evidence="5" id="KW-0997">Cell inner membrane</keyword>
<evidence type="ECO:0000256" key="5">
    <source>
        <dbReference type="ARBA" id="ARBA00022519"/>
    </source>
</evidence>
<dbReference type="PIRSF" id="PIRSF006060">
    <property type="entry name" value="AA_transporter"/>
    <property type="match status" value="1"/>
</dbReference>
<keyword evidence="4" id="KW-1003">Cell membrane</keyword>
<evidence type="ECO:0000256" key="10">
    <source>
        <dbReference type="SAM" id="MobiDB-lite"/>
    </source>
</evidence>
<comment type="caution">
    <text evidence="13">The sequence shown here is derived from an EMBL/GenBank/DDBJ whole genome shotgun (WGS) entry which is preliminary data.</text>
</comment>
<keyword evidence="9 11" id="KW-0472">Membrane</keyword>
<keyword evidence="3" id="KW-0813">Transport</keyword>
<evidence type="ECO:0000313" key="13">
    <source>
        <dbReference type="EMBL" id="MFD2483060.1"/>
    </source>
</evidence>